<evidence type="ECO:0000256" key="1">
    <source>
        <dbReference type="SAM" id="MobiDB-lite"/>
    </source>
</evidence>
<feature type="compositionally biased region" description="Low complexity" evidence="1">
    <location>
        <begin position="347"/>
        <end position="358"/>
    </location>
</feature>
<feature type="compositionally biased region" description="Polar residues" evidence="1">
    <location>
        <begin position="259"/>
        <end position="276"/>
    </location>
</feature>
<feature type="region of interest" description="Disordered" evidence="1">
    <location>
        <begin position="921"/>
        <end position="1018"/>
    </location>
</feature>
<sequence length="1274" mass="141316">MTKGSGGSFSSFLNFFTDKFKKKSSISVSTRNDSKKSLQTQSKKPNIEKSRSFNNDIHQRPGNAAPKLQENQFHLPEHTLRKSISMSLNELPNNPYFIELNLPKSSTDRILDENFFINEDLSNKINHNEIDPNKTDQNKLDPNIIDYNENDPNKIDHNDNDPNHKPAIHHSDSVIFRETKRNLELHLLKLANEKADSLASNDLQNVRNKPVDSGYNIHKFSDELESSSNSFAMDMFAPKNLDLDFPLISTSKSSRRFNENSSLRSNFSNQNTSFESSQKKSLHNTQNSLSFTIKPKTPKKNLKSTKYSPAIAMSSIATKVLTNPKPESSNVFRKDSKNSNTGKSKFSRNNSTNSNSSSYSFIKENIAKPGFDDFSYLKKKPAFDKSEDSPVSKSTIYSRVNNSNPEIKSRNKSKLPKLNTSLPIPLSRFRKTPASKTADGIYFSQKSSPSPFQLSDMKPFSPSNDFSGTIPYDNLPNNFLTKNSEEKDYTPILDSENCSQANIFSPNIVDRPNHEPHFFSDKNEFIELQESQESAHPSVEVHNPHLIKDPSFISIKNKDLINETKVQNIDIDNFNDPNSKLHILSLKSNGILLDSNLSVDNADKFDNVATPEAEGTGTNTATINSATKITNENSIIFSDKTDTDNSSNISKISINDIKPDLTVNYDAKNDHNDILAREINELGDAKIAPMAETSFIINNSQELTIDSDLVDNSGISCKSNSSTISNYEKDIAIDTSLIKSYEEDIDSKYSSVENDEVLPESSSSVIDIEEPASITNSINFENDETTTESGSISTNKEEIPSEYNSISIQNEEITANTNSINIHLEEFEPETNSKENSKTVANVYTSSIGNINENADVGSTILNSNEDSDVGSTILNSSKVTGVESSSIDNSNKDADVESSSIGNSNKVTDVESSFIDNSNEDADVESSSVIHSNEDADVESSSIVHSNEGADVESSSVIHSNEDADVESSSIVHSNEDADVESSSIRSSNKVTDVESSSIVHSNEDADVESSSIRSSNKVTDVESSSIVNSNEDITSSTNSLDNDIEMFSAIDSLLNTTKEDSSIDSLSKNQNIKLEIENLHSTSNFIDSENESCNKTTLIHRTDNPNIIDPIEPKIDINNLVFSQHLSPINNSNALSDSDSILSPDKDSSKDQNSLDLISGTKNEPTALKIDDKIPVRVQIYGSSVSGNRKYKTESKLLFNILKAHEIEYEFICIAADEKSKLYMKRKALGNMQIPQIYVDKEFKGFFDAFIEANETDNLVEWLGLNEEPFEF</sequence>
<dbReference type="SUPFAM" id="SSF52833">
    <property type="entry name" value="Thioredoxin-like"/>
    <property type="match status" value="1"/>
</dbReference>
<feature type="compositionally biased region" description="Polar residues" evidence="1">
    <location>
        <begin position="982"/>
        <end position="1002"/>
    </location>
</feature>
<dbReference type="STRING" id="133412.A0A1R1Y301"/>
<protein>
    <recommendedName>
        <fullName evidence="4">SH3 domain-containing protein</fullName>
    </recommendedName>
</protein>
<feature type="region of interest" description="Disordered" evidence="1">
    <location>
        <begin position="254"/>
        <end position="306"/>
    </location>
</feature>
<dbReference type="InterPro" id="IPR006993">
    <property type="entry name" value="Glut_rich_SH3-bd"/>
</dbReference>
<dbReference type="OrthoDB" id="9932926at2759"/>
<organism evidence="2 3">
    <name type="scientific">Smittium culicis</name>
    <dbReference type="NCBI Taxonomy" id="133412"/>
    <lineage>
        <taxon>Eukaryota</taxon>
        <taxon>Fungi</taxon>
        <taxon>Fungi incertae sedis</taxon>
        <taxon>Zoopagomycota</taxon>
        <taxon>Kickxellomycotina</taxon>
        <taxon>Harpellomycetes</taxon>
        <taxon>Harpellales</taxon>
        <taxon>Legeriomycetaceae</taxon>
        <taxon>Smittium</taxon>
    </lineage>
</organism>
<feature type="region of interest" description="Disordered" evidence="1">
    <location>
        <begin position="777"/>
        <end position="804"/>
    </location>
</feature>
<feature type="compositionally biased region" description="Polar residues" evidence="1">
    <location>
        <begin position="25"/>
        <end position="44"/>
    </location>
</feature>
<feature type="compositionally biased region" description="Polar residues" evidence="1">
    <location>
        <begin position="318"/>
        <end position="331"/>
    </location>
</feature>
<keyword evidence="3" id="KW-1185">Reference proteome</keyword>
<feature type="compositionally biased region" description="Polar residues" evidence="1">
    <location>
        <begin position="880"/>
        <end position="890"/>
    </location>
</feature>
<dbReference type="AlphaFoldDB" id="A0A1R1Y301"/>
<feature type="region of interest" description="Disordered" evidence="1">
    <location>
        <begin position="880"/>
        <end position="906"/>
    </location>
</feature>
<comment type="caution">
    <text evidence="2">The sequence shown here is derived from an EMBL/GenBank/DDBJ whole genome shotgun (WGS) entry which is preliminary data.</text>
</comment>
<feature type="region of interest" description="Disordered" evidence="1">
    <location>
        <begin position="1135"/>
        <end position="1161"/>
    </location>
</feature>
<dbReference type="Pfam" id="PF04908">
    <property type="entry name" value="SH3BGR"/>
    <property type="match status" value="1"/>
</dbReference>
<evidence type="ECO:0000313" key="3">
    <source>
        <dbReference type="Proteomes" id="UP000187283"/>
    </source>
</evidence>
<gene>
    <name evidence="2" type="ORF">AYI70_g3570</name>
</gene>
<dbReference type="InterPro" id="IPR036249">
    <property type="entry name" value="Thioredoxin-like_sf"/>
</dbReference>
<feature type="region of interest" description="Disordered" evidence="1">
    <location>
        <begin position="23"/>
        <end position="64"/>
    </location>
</feature>
<dbReference type="Proteomes" id="UP000187283">
    <property type="component" value="Unassembled WGS sequence"/>
</dbReference>
<feature type="region of interest" description="Disordered" evidence="1">
    <location>
        <begin position="318"/>
        <end position="358"/>
    </location>
</feature>
<accession>A0A1R1Y301</accession>
<evidence type="ECO:0000313" key="2">
    <source>
        <dbReference type="EMBL" id="OMJ21283.1"/>
    </source>
</evidence>
<dbReference type="EMBL" id="LSSN01001040">
    <property type="protein sequence ID" value="OMJ21283.1"/>
    <property type="molecule type" value="Genomic_DNA"/>
</dbReference>
<feature type="compositionally biased region" description="Polar residues" evidence="1">
    <location>
        <begin position="391"/>
        <end position="406"/>
    </location>
</feature>
<name>A0A1R1Y301_9FUNG</name>
<dbReference type="Gene3D" id="3.40.30.10">
    <property type="entry name" value="Glutaredoxin"/>
    <property type="match status" value="1"/>
</dbReference>
<feature type="region of interest" description="Disordered" evidence="1">
    <location>
        <begin position="383"/>
        <end position="420"/>
    </location>
</feature>
<proteinExistence type="predicted"/>
<reference evidence="2 3" key="1">
    <citation type="submission" date="2017-01" db="EMBL/GenBank/DDBJ databases">
        <authorList>
            <person name="Mah S.A."/>
            <person name="Swanson W.J."/>
            <person name="Moy G.W."/>
            <person name="Vacquier V.D."/>
        </authorList>
    </citation>
    <scope>NUCLEOTIDE SEQUENCE [LARGE SCALE GENOMIC DNA]</scope>
    <source>
        <strain evidence="2 3">GSMNP</strain>
    </source>
</reference>
<evidence type="ECO:0008006" key="4">
    <source>
        <dbReference type="Google" id="ProtNLM"/>
    </source>
</evidence>